<feature type="transmembrane region" description="Helical" evidence="1">
    <location>
        <begin position="12"/>
        <end position="34"/>
    </location>
</feature>
<accession>A0A919U4N2</accession>
<keyword evidence="1" id="KW-0812">Transmembrane</keyword>
<evidence type="ECO:0000256" key="1">
    <source>
        <dbReference type="SAM" id="Phobius"/>
    </source>
</evidence>
<feature type="transmembrane region" description="Helical" evidence="1">
    <location>
        <begin position="82"/>
        <end position="102"/>
    </location>
</feature>
<dbReference type="EMBL" id="BONK01000018">
    <property type="protein sequence ID" value="GIG23319.1"/>
    <property type="molecule type" value="Genomic_DNA"/>
</dbReference>
<name>A0A919U4N2_9CELL</name>
<dbReference type="Proteomes" id="UP000632740">
    <property type="component" value="Unassembled WGS sequence"/>
</dbReference>
<protein>
    <recommendedName>
        <fullName evidence="4">Conjugal transfer protein</fullName>
    </recommendedName>
</protein>
<keyword evidence="3" id="KW-1185">Reference proteome</keyword>
<evidence type="ECO:0000313" key="3">
    <source>
        <dbReference type="Proteomes" id="UP000632740"/>
    </source>
</evidence>
<proteinExistence type="predicted"/>
<organism evidence="2 3">
    <name type="scientific">Cellulomonas chitinilytica</name>
    <dbReference type="NCBI Taxonomy" id="398759"/>
    <lineage>
        <taxon>Bacteria</taxon>
        <taxon>Bacillati</taxon>
        <taxon>Actinomycetota</taxon>
        <taxon>Actinomycetes</taxon>
        <taxon>Micrococcales</taxon>
        <taxon>Cellulomonadaceae</taxon>
        <taxon>Cellulomonas</taxon>
    </lineage>
</organism>
<keyword evidence="1" id="KW-1133">Transmembrane helix</keyword>
<keyword evidence="1" id="KW-0472">Membrane</keyword>
<evidence type="ECO:0008006" key="4">
    <source>
        <dbReference type="Google" id="ProtNLM"/>
    </source>
</evidence>
<gene>
    <name evidence="2" type="ORF">Cch01nite_40430</name>
</gene>
<comment type="caution">
    <text evidence="2">The sequence shown here is derived from an EMBL/GenBank/DDBJ whole genome shotgun (WGS) entry which is preliminary data.</text>
</comment>
<dbReference type="AlphaFoldDB" id="A0A919U4N2"/>
<reference evidence="2" key="1">
    <citation type="submission" date="2021-01" db="EMBL/GenBank/DDBJ databases">
        <title>Whole genome shotgun sequence of Cellulomonas chitinilytica NBRC 110799.</title>
        <authorList>
            <person name="Komaki H."/>
            <person name="Tamura T."/>
        </authorList>
    </citation>
    <scope>NUCLEOTIDE SEQUENCE</scope>
    <source>
        <strain evidence="2">NBRC 110799</strain>
    </source>
</reference>
<evidence type="ECO:0000313" key="2">
    <source>
        <dbReference type="EMBL" id="GIG23319.1"/>
    </source>
</evidence>
<sequence>MQRTRRTDPYPYTWEIPVGVFAGVASVLFFGLLAGRAIANLFAGNGWVFVADREHVFAGLGGLLHGHSAAGLSGIQHPATPTLLWICGAVVELALIVGLVVVTKRALARWGPSRVQGMATTTEAERVLGRTRLRRAAPVVRPDLYGKHAGVESLPTAAGTEA</sequence>
<dbReference type="RefSeq" id="WP_203758330.1">
    <property type="nucleotide sequence ID" value="NZ_BONK01000018.1"/>
</dbReference>